<dbReference type="SUPFAM" id="SSF55347">
    <property type="entry name" value="Glyceraldehyde-3-phosphate dehydrogenase-like, C-terminal domain"/>
    <property type="match status" value="1"/>
</dbReference>
<feature type="domain" description="Gfo/Idh/MocA-like oxidoreductase N-terminal" evidence="4">
    <location>
        <begin position="17"/>
        <end position="131"/>
    </location>
</feature>
<dbReference type="Gene3D" id="3.30.360.10">
    <property type="entry name" value="Dihydrodipicolinate Reductase, domain 2"/>
    <property type="match status" value="1"/>
</dbReference>
<feature type="domain" description="GFO/IDH/MocA-like oxidoreductase" evidence="5">
    <location>
        <begin position="145"/>
        <end position="257"/>
    </location>
</feature>
<keyword evidence="2" id="KW-0560">Oxidoreductase</keyword>
<dbReference type="SUPFAM" id="SSF51735">
    <property type="entry name" value="NAD(P)-binding Rossmann-fold domains"/>
    <property type="match status" value="1"/>
</dbReference>
<dbReference type="Pfam" id="PF22725">
    <property type="entry name" value="GFO_IDH_MocA_C3"/>
    <property type="match status" value="1"/>
</dbReference>
<proteinExistence type="inferred from homology"/>
<dbReference type="PANTHER" id="PTHR22604:SF105">
    <property type="entry name" value="TRANS-1,2-DIHYDROBENZENE-1,2-DIOL DEHYDROGENASE"/>
    <property type="match status" value="1"/>
</dbReference>
<evidence type="ECO:0000259" key="5">
    <source>
        <dbReference type="Pfam" id="PF22725"/>
    </source>
</evidence>
<gene>
    <name evidence="6" type="ORF">GCM10009775_07950</name>
</gene>
<keyword evidence="7" id="KW-1185">Reference proteome</keyword>
<dbReference type="Proteomes" id="UP001501343">
    <property type="component" value="Unassembled WGS sequence"/>
</dbReference>
<dbReference type="Gene3D" id="3.40.50.720">
    <property type="entry name" value="NAD(P)-binding Rossmann-like Domain"/>
    <property type="match status" value="1"/>
</dbReference>
<name>A0ABN2PC22_9MICO</name>
<organism evidence="6 7">
    <name type="scientific">Microbacterium aoyamense</name>
    <dbReference type="NCBI Taxonomy" id="344166"/>
    <lineage>
        <taxon>Bacteria</taxon>
        <taxon>Bacillati</taxon>
        <taxon>Actinomycetota</taxon>
        <taxon>Actinomycetes</taxon>
        <taxon>Micrococcales</taxon>
        <taxon>Microbacteriaceae</taxon>
        <taxon>Microbacterium</taxon>
    </lineage>
</organism>
<dbReference type="InterPro" id="IPR050984">
    <property type="entry name" value="Gfo/Idh/MocA_domain"/>
</dbReference>
<evidence type="ECO:0000313" key="7">
    <source>
        <dbReference type="Proteomes" id="UP001501343"/>
    </source>
</evidence>
<evidence type="ECO:0000256" key="2">
    <source>
        <dbReference type="ARBA" id="ARBA00023002"/>
    </source>
</evidence>
<dbReference type="InterPro" id="IPR055170">
    <property type="entry name" value="GFO_IDH_MocA-like_dom"/>
</dbReference>
<accession>A0ABN2PC22</accession>
<dbReference type="Pfam" id="PF01408">
    <property type="entry name" value="GFO_IDH_MocA"/>
    <property type="match status" value="1"/>
</dbReference>
<dbReference type="EMBL" id="BAAAOF010000002">
    <property type="protein sequence ID" value="GAA1917830.1"/>
    <property type="molecule type" value="Genomic_DNA"/>
</dbReference>
<keyword evidence="3" id="KW-0520">NAD</keyword>
<evidence type="ECO:0000259" key="4">
    <source>
        <dbReference type="Pfam" id="PF01408"/>
    </source>
</evidence>
<sequence>MTMSGIAEGRWRGPSLGWGIVGAGGIARRFGTALRSQTARRLVGVSGRDPARLASLAHDLECSSLTSLDALLEDDAVDVVYIAVPHHAHAALAVRVLQAGKHVLVEKPFATTEADAAAIADESRARGLLAMEAMWTRYQPIADVLRDLLERSAIGDVIEVSADFGFHLPFDASHRLFDPAVAGGIILDAGVYPVSFISSVIGVPELVGTAGTIASTGVEDTASIHLRRESVVATAFCTSRAPTPVRATIIGTQGTIELAPPFIASPSISLRTGGGWGSPGEAEQWQAPRTESVYDLLGCEADALAAFVGQGLTESPIHTLNETVAIVGVLERARATILFDGEAAADREGSPT</sequence>
<reference evidence="6 7" key="1">
    <citation type="journal article" date="2019" name="Int. J. Syst. Evol. Microbiol.">
        <title>The Global Catalogue of Microorganisms (GCM) 10K type strain sequencing project: providing services to taxonomists for standard genome sequencing and annotation.</title>
        <authorList>
            <consortium name="The Broad Institute Genomics Platform"/>
            <consortium name="The Broad Institute Genome Sequencing Center for Infectious Disease"/>
            <person name="Wu L."/>
            <person name="Ma J."/>
        </authorList>
    </citation>
    <scope>NUCLEOTIDE SEQUENCE [LARGE SCALE GENOMIC DNA]</scope>
    <source>
        <strain evidence="6 7">JCM 14900</strain>
    </source>
</reference>
<evidence type="ECO:0000313" key="6">
    <source>
        <dbReference type="EMBL" id="GAA1917830.1"/>
    </source>
</evidence>
<dbReference type="RefSeq" id="WP_308221630.1">
    <property type="nucleotide sequence ID" value="NZ_BAAAOF010000002.1"/>
</dbReference>
<dbReference type="PANTHER" id="PTHR22604">
    <property type="entry name" value="OXIDOREDUCTASES"/>
    <property type="match status" value="1"/>
</dbReference>
<dbReference type="InterPro" id="IPR036291">
    <property type="entry name" value="NAD(P)-bd_dom_sf"/>
</dbReference>
<evidence type="ECO:0000256" key="1">
    <source>
        <dbReference type="ARBA" id="ARBA00010928"/>
    </source>
</evidence>
<comment type="caution">
    <text evidence="6">The sequence shown here is derived from an EMBL/GenBank/DDBJ whole genome shotgun (WGS) entry which is preliminary data.</text>
</comment>
<dbReference type="InterPro" id="IPR000683">
    <property type="entry name" value="Gfo/Idh/MocA-like_OxRdtase_N"/>
</dbReference>
<evidence type="ECO:0000256" key="3">
    <source>
        <dbReference type="ARBA" id="ARBA00023027"/>
    </source>
</evidence>
<comment type="similarity">
    <text evidence="1">Belongs to the Gfo/Idh/MocA family.</text>
</comment>
<protein>
    <submittedName>
        <fullName evidence="6">Gfo/Idh/MocA family oxidoreductase</fullName>
    </submittedName>
</protein>